<comment type="caution">
    <text evidence="2">The sequence shown here is derived from an EMBL/GenBank/DDBJ whole genome shotgun (WGS) entry which is preliminary data.</text>
</comment>
<feature type="transmembrane region" description="Helical" evidence="1">
    <location>
        <begin position="370"/>
        <end position="388"/>
    </location>
</feature>
<organism evidence="2 3">
    <name type="scientific">Sphingomonas ginkgonis</name>
    <dbReference type="NCBI Taxonomy" id="2315330"/>
    <lineage>
        <taxon>Bacteria</taxon>
        <taxon>Pseudomonadati</taxon>
        <taxon>Pseudomonadota</taxon>
        <taxon>Alphaproteobacteria</taxon>
        <taxon>Sphingomonadales</taxon>
        <taxon>Sphingomonadaceae</taxon>
        <taxon>Sphingomonas</taxon>
    </lineage>
</organism>
<keyword evidence="1" id="KW-1133">Transmembrane helix</keyword>
<keyword evidence="3" id="KW-1185">Reference proteome</keyword>
<dbReference type="EMBL" id="RWJF01000001">
    <property type="protein sequence ID" value="RST31228.1"/>
    <property type="molecule type" value="Genomic_DNA"/>
</dbReference>
<accession>A0A3R9YJB3</accession>
<sequence length="445" mass="48789">MRDRNGLVPAAGIALGAVLLFLTASLAANLVALRQGKLFPFSWFLFDPADRFADFFKLSLSYPGPAVHAPAAWWHVDWLFARYYRWLDVFADSPFNNRHVPPFETMLALGQRALLTLADPMLVFSLLLAGSFALLCTATTRFVPATERARMIFVTLLGYPALFAMDRGHIYSVLCGALLIAAVARTLVRGEADRWSILLFAVALNFRPNAVLFPGALWLAGRMRFRELLFAGLGSVALLGLSFVVAHHFYPVYTPASLAKGLADYRAAYIGSANGLFYGSSLWGALLMFGVPDPLRTLLPLLVGGAITLVAALLARLEVVRASSFLFLVTSAYALSTTVFADYHLVIFLLPLVFLVREESAGLPRRGEQLGVLVGSVAMLLPKNFMFIPLGEERFLSTQVIINPLLLVQCALLVMILAAGRLRREQLRDLVGSFRRPVAGALQRA</sequence>
<dbReference type="OrthoDB" id="9776737at2"/>
<feature type="transmembrane region" description="Helical" evidence="1">
    <location>
        <begin position="400"/>
        <end position="420"/>
    </location>
</feature>
<evidence type="ECO:0000256" key="1">
    <source>
        <dbReference type="SAM" id="Phobius"/>
    </source>
</evidence>
<feature type="transmembrane region" description="Helical" evidence="1">
    <location>
        <begin position="194"/>
        <end position="221"/>
    </location>
</feature>
<reference evidence="2 3" key="1">
    <citation type="submission" date="2018-12" db="EMBL/GenBank/DDBJ databases">
        <title>Sphingomonas sp. HMF7854 Genome sequencing and assembly.</title>
        <authorList>
            <person name="Cha I."/>
            <person name="Kang H."/>
            <person name="Kim H."/>
            <person name="Kang J."/>
            <person name="Joh K."/>
        </authorList>
    </citation>
    <scope>NUCLEOTIDE SEQUENCE [LARGE SCALE GENOMIC DNA]</scope>
    <source>
        <strain evidence="2 3">HMF7854</strain>
    </source>
</reference>
<feature type="transmembrane region" description="Helical" evidence="1">
    <location>
        <begin position="325"/>
        <end position="350"/>
    </location>
</feature>
<evidence type="ECO:0000313" key="2">
    <source>
        <dbReference type="EMBL" id="RST31228.1"/>
    </source>
</evidence>
<feature type="transmembrane region" description="Helical" evidence="1">
    <location>
        <begin position="228"/>
        <end position="249"/>
    </location>
</feature>
<keyword evidence="1" id="KW-0812">Transmembrane</keyword>
<evidence type="ECO:0000313" key="3">
    <source>
        <dbReference type="Proteomes" id="UP000274661"/>
    </source>
</evidence>
<name>A0A3R9YJB3_9SPHN</name>
<dbReference type="RefSeq" id="WP_126719056.1">
    <property type="nucleotide sequence ID" value="NZ_RWJF01000001.1"/>
</dbReference>
<feature type="transmembrane region" description="Helical" evidence="1">
    <location>
        <begin position="170"/>
        <end position="188"/>
    </location>
</feature>
<dbReference type="AlphaFoldDB" id="A0A3R9YJB3"/>
<feature type="transmembrane region" description="Helical" evidence="1">
    <location>
        <begin position="269"/>
        <end position="291"/>
    </location>
</feature>
<feature type="transmembrane region" description="Helical" evidence="1">
    <location>
        <begin position="298"/>
        <end position="319"/>
    </location>
</feature>
<dbReference type="Proteomes" id="UP000274661">
    <property type="component" value="Unassembled WGS sequence"/>
</dbReference>
<keyword evidence="1" id="KW-0472">Membrane</keyword>
<feature type="transmembrane region" description="Helical" evidence="1">
    <location>
        <begin position="121"/>
        <end position="143"/>
    </location>
</feature>
<protein>
    <recommendedName>
        <fullName evidence="4">DUF2029 domain-containing protein</fullName>
    </recommendedName>
</protein>
<gene>
    <name evidence="2" type="ORF">HMF7854_10560</name>
</gene>
<proteinExistence type="predicted"/>
<evidence type="ECO:0008006" key="4">
    <source>
        <dbReference type="Google" id="ProtNLM"/>
    </source>
</evidence>